<dbReference type="OrthoDB" id="7998838at2759"/>
<name>W8CBC1_CERCA</name>
<evidence type="ECO:0000256" key="1">
    <source>
        <dbReference type="SAM" id="MobiDB-lite"/>
    </source>
</evidence>
<feature type="compositionally biased region" description="Basic and acidic residues" evidence="1">
    <location>
        <begin position="11"/>
        <end position="24"/>
    </location>
</feature>
<feature type="compositionally biased region" description="Basic residues" evidence="1">
    <location>
        <begin position="1"/>
        <end position="10"/>
    </location>
</feature>
<feature type="compositionally biased region" description="Basic residues" evidence="1">
    <location>
        <begin position="45"/>
        <end position="61"/>
    </location>
</feature>
<reference evidence="2" key="1">
    <citation type="submission" date="2013-07" db="EMBL/GenBank/DDBJ databases">
        <authorList>
            <person name="Geib S."/>
        </authorList>
    </citation>
    <scope>NUCLEOTIDE SEQUENCE</scope>
</reference>
<evidence type="ECO:0000313" key="2">
    <source>
        <dbReference type="EMBL" id="JAC01605.1"/>
    </source>
</evidence>
<reference evidence="2" key="2">
    <citation type="journal article" date="2014" name="BMC Genomics">
        <title>A genomic perspective to assessing quality of mass-reared SIT flies used in Mediterranean fruit fly (Ceratitis capitata) eradication in California.</title>
        <authorList>
            <person name="Calla B."/>
            <person name="Hall B."/>
            <person name="Hou S."/>
            <person name="Geib S.M."/>
        </authorList>
    </citation>
    <scope>NUCLEOTIDE SEQUENCE</scope>
</reference>
<organism evidence="2">
    <name type="scientific">Ceratitis capitata</name>
    <name type="common">Mediterranean fruit fly</name>
    <name type="synonym">Tephritis capitata</name>
    <dbReference type="NCBI Taxonomy" id="7213"/>
    <lineage>
        <taxon>Eukaryota</taxon>
        <taxon>Metazoa</taxon>
        <taxon>Ecdysozoa</taxon>
        <taxon>Arthropoda</taxon>
        <taxon>Hexapoda</taxon>
        <taxon>Insecta</taxon>
        <taxon>Pterygota</taxon>
        <taxon>Neoptera</taxon>
        <taxon>Endopterygota</taxon>
        <taxon>Diptera</taxon>
        <taxon>Brachycera</taxon>
        <taxon>Muscomorpha</taxon>
        <taxon>Tephritoidea</taxon>
        <taxon>Tephritidae</taxon>
        <taxon>Ceratitis</taxon>
        <taxon>Ceratitis</taxon>
    </lineage>
</organism>
<accession>W8CBC1</accession>
<feature type="region of interest" description="Disordered" evidence="1">
    <location>
        <begin position="1"/>
        <end position="92"/>
    </location>
</feature>
<dbReference type="EMBL" id="GAMC01004951">
    <property type="protein sequence ID" value="JAC01605.1"/>
    <property type="molecule type" value="mRNA"/>
</dbReference>
<dbReference type="AlphaFoldDB" id="W8CBC1"/>
<protein>
    <submittedName>
        <fullName evidence="2">Uncharacterized protein</fullName>
    </submittedName>
</protein>
<feature type="compositionally biased region" description="Pro residues" evidence="1">
    <location>
        <begin position="73"/>
        <end position="84"/>
    </location>
</feature>
<feature type="compositionally biased region" description="Basic residues" evidence="1">
    <location>
        <begin position="25"/>
        <end position="34"/>
    </location>
</feature>
<proteinExistence type="evidence at transcript level"/>
<sequence>MAKKGKKNKKDKKEKAEEKSDGGKKGKKGKKGRKSTMSEAFSATKGKKGKGKGKGKGKKMSIRPSKVSIPATVPEPPTPPPTPEPKCNDKQRADEPCRYTEDACCKGAVACRPNHYPGILEEPERMAVVGSESGSYESLCKLVRAGMRCADRVFIMTPWGNYVIFRAHDEQNKIYFIYDGCTCNVNRFRYLDLREGTAGLLYFDCIHSLITYMMDSKKQRMTLKNIKRSVIDDICKEFCEFAH</sequence>